<evidence type="ECO:0000313" key="1">
    <source>
        <dbReference type="EMBL" id="KAK7348443.1"/>
    </source>
</evidence>
<keyword evidence="2" id="KW-1185">Reference proteome</keyword>
<name>A0AAN9MBP7_PHACN</name>
<gene>
    <name evidence="1" type="ORF">VNO80_23001</name>
</gene>
<organism evidence="1 2">
    <name type="scientific">Phaseolus coccineus</name>
    <name type="common">Scarlet runner bean</name>
    <name type="synonym">Phaseolus multiflorus</name>
    <dbReference type="NCBI Taxonomy" id="3886"/>
    <lineage>
        <taxon>Eukaryota</taxon>
        <taxon>Viridiplantae</taxon>
        <taxon>Streptophyta</taxon>
        <taxon>Embryophyta</taxon>
        <taxon>Tracheophyta</taxon>
        <taxon>Spermatophyta</taxon>
        <taxon>Magnoliopsida</taxon>
        <taxon>eudicotyledons</taxon>
        <taxon>Gunneridae</taxon>
        <taxon>Pentapetalae</taxon>
        <taxon>rosids</taxon>
        <taxon>fabids</taxon>
        <taxon>Fabales</taxon>
        <taxon>Fabaceae</taxon>
        <taxon>Papilionoideae</taxon>
        <taxon>50 kb inversion clade</taxon>
        <taxon>NPAAA clade</taxon>
        <taxon>indigoferoid/millettioid clade</taxon>
        <taxon>Phaseoleae</taxon>
        <taxon>Phaseolus</taxon>
    </lineage>
</organism>
<comment type="caution">
    <text evidence="1">The sequence shown here is derived from an EMBL/GenBank/DDBJ whole genome shotgun (WGS) entry which is preliminary data.</text>
</comment>
<evidence type="ECO:0000313" key="2">
    <source>
        <dbReference type="Proteomes" id="UP001374584"/>
    </source>
</evidence>
<dbReference type="EMBL" id="JAYMYR010000008">
    <property type="protein sequence ID" value="KAK7348443.1"/>
    <property type="molecule type" value="Genomic_DNA"/>
</dbReference>
<sequence>MALVHCNDQIIIDEFHSTIFVSQLTASVEVYQSTPLSVLKNLILRLFVPDDGQSNDVDLCYQCPVYMNEIRNSYRCVQIEDDDDVQCVIGFGKRYEPHARFELMTFIQQHYDLGNQIASNAWEGIEKQLNNSLRTE</sequence>
<dbReference type="AlphaFoldDB" id="A0AAN9MBP7"/>
<reference evidence="1 2" key="1">
    <citation type="submission" date="2024-01" db="EMBL/GenBank/DDBJ databases">
        <title>The genomes of 5 underutilized Papilionoideae crops provide insights into root nodulation and disease resistanc.</title>
        <authorList>
            <person name="Jiang F."/>
        </authorList>
    </citation>
    <scope>NUCLEOTIDE SEQUENCE [LARGE SCALE GENOMIC DNA]</scope>
    <source>
        <strain evidence="1">JINMINGXINNONG_FW02</strain>
        <tissue evidence="1">Leaves</tissue>
    </source>
</reference>
<accession>A0AAN9MBP7</accession>
<proteinExistence type="predicted"/>
<protein>
    <submittedName>
        <fullName evidence="1">Uncharacterized protein</fullName>
    </submittedName>
</protein>
<dbReference type="Proteomes" id="UP001374584">
    <property type="component" value="Unassembled WGS sequence"/>
</dbReference>